<keyword evidence="2" id="KW-1185">Reference proteome</keyword>
<accession>A0ACB9C486</accession>
<protein>
    <submittedName>
        <fullName evidence="1">Uncharacterized protein</fullName>
    </submittedName>
</protein>
<reference evidence="1 2" key="2">
    <citation type="journal article" date="2022" name="Mol. Ecol. Resour.">
        <title>The genomes of chicory, endive, great burdock and yacon provide insights into Asteraceae paleo-polyploidization history and plant inulin production.</title>
        <authorList>
            <person name="Fan W."/>
            <person name="Wang S."/>
            <person name="Wang H."/>
            <person name="Wang A."/>
            <person name="Jiang F."/>
            <person name="Liu H."/>
            <person name="Zhao H."/>
            <person name="Xu D."/>
            <person name="Zhang Y."/>
        </authorList>
    </citation>
    <scope>NUCLEOTIDE SEQUENCE [LARGE SCALE GENOMIC DNA]</scope>
    <source>
        <strain evidence="2">cv. Niubang</strain>
    </source>
</reference>
<name>A0ACB9C486_ARCLA</name>
<comment type="caution">
    <text evidence="1">The sequence shown here is derived from an EMBL/GenBank/DDBJ whole genome shotgun (WGS) entry which is preliminary data.</text>
</comment>
<evidence type="ECO:0000313" key="2">
    <source>
        <dbReference type="Proteomes" id="UP001055879"/>
    </source>
</evidence>
<organism evidence="1 2">
    <name type="scientific">Arctium lappa</name>
    <name type="common">Greater burdock</name>
    <name type="synonym">Lappa major</name>
    <dbReference type="NCBI Taxonomy" id="4217"/>
    <lineage>
        <taxon>Eukaryota</taxon>
        <taxon>Viridiplantae</taxon>
        <taxon>Streptophyta</taxon>
        <taxon>Embryophyta</taxon>
        <taxon>Tracheophyta</taxon>
        <taxon>Spermatophyta</taxon>
        <taxon>Magnoliopsida</taxon>
        <taxon>eudicotyledons</taxon>
        <taxon>Gunneridae</taxon>
        <taxon>Pentapetalae</taxon>
        <taxon>asterids</taxon>
        <taxon>campanulids</taxon>
        <taxon>Asterales</taxon>
        <taxon>Asteraceae</taxon>
        <taxon>Carduoideae</taxon>
        <taxon>Cardueae</taxon>
        <taxon>Arctiinae</taxon>
        <taxon>Arctium</taxon>
    </lineage>
</organism>
<reference evidence="2" key="1">
    <citation type="journal article" date="2022" name="Mol. Ecol. Resour.">
        <title>The genomes of chicory, endive, great burdock and yacon provide insights into Asteraceae palaeo-polyploidization history and plant inulin production.</title>
        <authorList>
            <person name="Fan W."/>
            <person name="Wang S."/>
            <person name="Wang H."/>
            <person name="Wang A."/>
            <person name="Jiang F."/>
            <person name="Liu H."/>
            <person name="Zhao H."/>
            <person name="Xu D."/>
            <person name="Zhang Y."/>
        </authorList>
    </citation>
    <scope>NUCLEOTIDE SEQUENCE [LARGE SCALE GENOMIC DNA]</scope>
    <source>
        <strain evidence="2">cv. Niubang</strain>
    </source>
</reference>
<evidence type="ECO:0000313" key="1">
    <source>
        <dbReference type="EMBL" id="KAI3729096.1"/>
    </source>
</evidence>
<dbReference type="Proteomes" id="UP001055879">
    <property type="component" value="Linkage Group LG05"/>
</dbReference>
<gene>
    <name evidence="1" type="ORF">L6452_17745</name>
</gene>
<proteinExistence type="predicted"/>
<sequence length="162" mass="17422">MVRSETAMTTTVTAAPSYAISGFSKISASTATASEMAVVVSTKIKDLVEIIKELDEYFLQAADSGGKLSTLLEAPACTFPGQRSSGKIHEYGKNLSPLFSSWSSTSKMNVLGKLDCDEMVGDAVVGGGGSHCFTVERLYAWEKKLCQVVKVMNFINSFSCFF</sequence>
<dbReference type="EMBL" id="CM042051">
    <property type="protein sequence ID" value="KAI3729096.1"/>
    <property type="molecule type" value="Genomic_DNA"/>
</dbReference>